<reference evidence="1 2" key="1">
    <citation type="journal article" date="2018" name="Mycol. Prog.">
        <title>Coniella lustricola, a new species from submerged detritus.</title>
        <authorList>
            <person name="Raudabaugh D.B."/>
            <person name="Iturriaga T."/>
            <person name="Carver A."/>
            <person name="Mondo S."/>
            <person name="Pangilinan J."/>
            <person name="Lipzen A."/>
            <person name="He G."/>
            <person name="Amirebrahimi M."/>
            <person name="Grigoriev I.V."/>
            <person name="Miller A.N."/>
        </authorList>
    </citation>
    <scope>NUCLEOTIDE SEQUENCE [LARGE SCALE GENOMIC DNA]</scope>
    <source>
        <strain evidence="1 2">B22-T-1</strain>
    </source>
</reference>
<evidence type="ECO:0000313" key="2">
    <source>
        <dbReference type="Proteomes" id="UP000241462"/>
    </source>
</evidence>
<gene>
    <name evidence="1" type="ORF">BD289DRAFT_47398</name>
</gene>
<name>A0A2T3AIG1_9PEZI</name>
<dbReference type="EMBL" id="KZ678385">
    <property type="protein sequence ID" value="PSR99224.1"/>
    <property type="molecule type" value="Genomic_DNA"/>
</dbReference>
<keyword evidence="2" id="KW-1185">Reference proteome</keyword>
<sequence>MSRARPDLPAPRISFCTPVQIVGTRCLECWAKRVPQTAPRSRTTTDSDEIHCICSYPQTVVGWVW</sequence>
<dbReference type="AlphaFoldDB" id="A0A2T3AIG1"/>
<evidence type="ECO:0000313" key="1">
    <source>
        <dbReference type="EMBL" id="PSR99224.1"/>
    </source>
</evidence>
<accession>A0A2T3AIG1</accession>
<dbReference type="Proteomes" id="UP000241462">
    <property type="component" value="Unassembled WGS sequence"/>
</dbReference>
<organism evidence="1 2">
    <name type="scientific">Coniella lustricola</name>
    <dbReference type="NCBI Taxonomy" id="2025994"/>
    <lineage>
        <taxon>Eukaryota</taxon>
        <taxon>Fungi</taxon>
        <taxon>Dikarya</taxon>
        <taxon>Ascomycota</taxon>
        <taxon>Pezizomycotina</taxon>
        <taxon>Sordariomycetes</taxon>
        <taxon>Sordariomycetidae</taxon>
        <taxon>Diaporthales</taxon>
        <taxon>Schizoparmaceae</taxon>
        <taxon>Coniella</taxon>
    </lineage>
</organism>
<dbReference type="InParanoid" id="A0A2T3AIG1"/>
<proteinExistence type="predicted"/>
<protein>
    <submittedName>
        <fullName evidence="1">Uncharacterized protein</fullName>
    </submittedName>
</protein>